<evidence type="ECO:0000259" key="5">
    <source>
        <dbReference type="Pfam" id="PF18700"/>
    </source>
</evidence>
<organism evidence="7 8">
    <name type="scientific">Saccoglossus kowalevskii</name>
    <name type="common">Acorn worm</name>
    <dbReference type="NCBI Taxonomy" id="10224"/>
    <lineage>
        <taxon>Eukaryota</taxon>
        <taxon>Metazoa</taxon>
        <taxon>Hemichordata</taxon>
        <taxon>Enteropneusta</taxon>
        <taxon>Harrimaniidae</taxon>
        <taxon>Saccoglossus</taxon>
    </lineage>
</organism>
<evidence type="ECO:0000256" key="1">
    <source>
        <dbReference type="ARBA" id="ARBA00004514"/>
    </source>
</evidence>
<evidence type="ECO:0000259" key="6">
    <source>
        <dbReference type="Pfam" id="PF21389"/>
    </source>
</evidence>
<gene>
    <name evidence="8" type="primary">LOC102802571</name>
</gene>
<evidence type="ECO:0000313" key="8">
    <source>
        <dbReference type="RefSeq" id="XP_006812804.1"/>
    </source>
</evidence>
<dbReference type="Pfam" id="PF13840">
    <property type="entry name" value="ACT_7"/>
    <property type="match status" value="2"/>
</dbReference>
<keyword evidence="3" id="KW-0963">Cytoplasm</keyword>
<feature type="domain" description="Cytosolic arginine sensor for mTORC1 subunit 1/2 ACT-like" evidence="6">
    <location>
        <begin position="176"/>
        <end position="253"/>
    </location>
</feature>
<evidence type="ECO:0000256" key="2">
    <source>
        <dbReference type="ARBA" id="ARBA00006827"/>
    </source>
</evidence>
<name>A0ABM0LYG3_SACKO</name>
<dbReference type="PANTHER" id="PTHR31131:SF6">
    <property type="entry name" value="CASTOR ACT DOMAIN-CONTAINING PROTEIN"/>
    <property type="match status" value="1"/>
</dbReference>
<reference evidence="8" key="1">
    <citation type="submission" date="2025-08" db="UniProtKB">
        <authorList>
            <consortium name="RefSeq"/>
        </authorList>
    </citation>
    <scope>IDENTIFICATION</scope>
    <source>
        <tissue evidence="8">Testes</tissue>
    </source>
</reference>
<dbReference type="PRINTS" id="PR02078">
    <property type="entry name" value="GATSLIKEFMLY"/>
</dbReference>
<dbReference type="Pfam" id="PF18700">
    <property type="entry name" value="Castor1_N"/>
    <property type="match status" value="1"/>
</dbReference>
<evidence type="ECO:0000313" key="7">
    <source>
        <dbReference type="Proteomes" id="UP000694865"/>
    </source>
</evidence>
<feature type="domain" description="CASTOR ACT" evidence="4">
    <location>
        <begin position="76"/>
        <end position="137"/>
    </location>
</feature>
<evidence type="ECO:0000259" key="4">
    <source>
        <dbReference type="Pfam" id="PF13840"/>
    </source>
</evidence>
<dbReference type="InterPro" id="IPR026249">
    <property type="entry name" value="CASTOR_fam"/>
</dbReference>
<proteinExistence type="inferred from homology"/>
<comment type="subcellular location">
    <subcellularLocation>
        <location evidence="1">Cytoplasm</location>
        <location evidence="1">Cytosol</location>
    </subcellularLocation>
</comment>
<dbReference type="Pfam" id="PF21389">
    <property type="entry name" value="CASTOR1_ACT-like"/>
    <property type="match status" value="1"/>
</dbReference>
<evidence type="ECO:0000256" key="3">
    <source>
        <dbReference type="ARBA" id="ARBA00022490"/>
    </source>
</evidence>
<dbReference type="InterPro" id="IPR051719">
    <property type="entry name" value="CASTOR_mTORC1"/>
</dbReference>
<dbReference type="RefSeq" id="XP_006812804.1">
    <property type="nucleotide sequence ID" value="XM_006812741.1"/>
</dbReference>
<feature type="domain" description="CASTOR1 N-terminal" evidence="5">
    <location>
        <begin position="9"/>
        <end position="67"/>
    </location>
</feature>
<dbReference type="PANTHER" id="PTHR31131">
    <property type="entry name" value="CHROMOSOME 1, WHOLE GENOME SHOTGUN SEQUENCE"/>
    <property type="match status" value="1"/>
</dbReference>
<dbReference type="InterPro" id="IPR049479">
    <property type="entry name" value="CASTOR1_ACT-like"/>
</dbReference>
<protein>
    <submittedName>
        <fullName evidence="8">GATS-like protein 2-like</fullName>
    </submittedName>
</protein>
<dbReference type="InterPro" id="IPR040778">
    <property type="entry name" value="CASTOR1_N"/>
</dbReference>
<dbReference type="GeneID" id="102802571"/>
<keyword evidence="7" id="KW-1185">Reference proteome</keyword>
<dbReference type="InterPro" id="IPR027795">
    <property type="entry name" value="CASTOR_ACT_dom"/>
</dbReference>
<dbReference type="SUPFAM" id="SSF55021">
    <property type="entry name" value="ACT-like"/>
    <property type="match status" value="2"/>
</dbReference>
<sequence>MELHILDHKVHVISVEKYAISVVTRALVKLALLYKQTNCKFFSFTETCDDYSIIVDEEGFKEIPKHEDVKVQLDSWRVLNVAVGAYATNKVSGLTKIAKSVILPLADYHVSVFCMSTYQTDFILVKEDDMKAAIECLSFKYNIFQEKDGEMIPVPVNHPVDEDKLQDPGTPRPIVHPFTVPLNRFSIRSLDPETLPNVATVLLELMFYSDSLSTSPQDGHDRFFSYSVVDGDISLVLDSEALVKFPPHSLFGSTAGECWKMVRIGATPLGFVESGIVAQFAQPVSEGGYFTYYISTFTKGYTLVPEEDAEDVMRILKSRQQLQAIKEENEENHITFPEQELNHSDITTQSHEIKEIHDTVTHDSAEENALTQCTEGGKKLLPRKQKDGKIVYY</sequence>
<dbReference type="InterPro" id="IPR045865">
    <property type="entry name" value="ACT-like_dom_sf"/>
</dbReference>
<dbReference type="Gene3D" id="3.30.2130.10">
    <property type="entry name" value="VC0802-like"/>
    <property type="match status" value="2"/>
</dbReference>
<dbReference type="Proteomes" id="UP000694865">
    <property type="component" value="Unplaced"/>
</dbReference>
<comment type="similarity">
    <text evidence="2">Belongs to the GATS family.</text>
</comment>
<feature type="domain" description="CASTOR ACT" evidence="4">
    <location>
        <begin position="256"/>
        <end position="317"/>
    </location>
</feature>
<accession>A0ABM0LYG3</accession>